<dbReference type="RefSeq" id="WP_354696115.1">
    <property type="nucleotide sequence ID" value="NZ_JAZHOG010000009.1"/>
</dbReference>
<dbReference type="InterPro" id="IPR050508">
    <property type="entry name" value="Methyltransf_Superfamily"/>
</dbReference>
<gene>
    <name evidence="2" type="ORF">V3330_14265</name>
</gene>
<dbReference type="EMBL" id="JAZHOG010000009">
    <property type="protein sequence ID" value="MEJ8568794.1"/>
    <property type="molecule type" value="Genomic_DNA"/>
</dbReference>
<dbReference type="PANTHER" id="PTHR42912:SF45">
    <property type="entry name" value="23S RRNA (GUANINE(745)-N(1))-METHYLTRANSFERASE"/>
    <property type="match status" value="1"/>
</dbReference>
<reference evidence="2 3" key="1">
    <citation type="submission" date="2024-02" db="EMBL/GenBank/DDBJ databases">
        <title>A novel Wenzhouxiangellaceae bacterium, isolated from coastal sediments.</title>
        <authorList>
            <person name="Du Z.-J."/>
            <person name="Ye Y.-Q."/>
            <person name="Zhang X.-Y."/>
        </authorList>
    </citation>
    <scope>NUCLEOTIDE SEQUENCE [LARGE SCALE GENOMIC DNA]</scope>
    <source>
        <strain evidence="2 3">CH-27</strain>
    </source>
</reference>
<dbReference type="AlphaFoldDB" id="A0AAW9RH89"/>
<evidence type="ECO:0000259" key="1">
    <source>
        <dbReference type="Pfam" id="PF13649"/>
    </source>
</evidence>
<dbReference type="Proteomes" id="UP001359886">
    <property type="component" value="Unassembled WGS sequence"/>
</dbReference>
<dbReference type="InterPro" id="IPR029063">
    <property type="entry name" value="SAM-dependent_MTases_sf"/>
</dbReference>
<evidence type="ECO:0000313" key="2">
    <source>
        <dbReference type="EMBL" id="MEJ8568794.1"/>
    </source>
</evidence>
<keyword evidence="2" id="KW-0808">Transferase</keyword>
<evidence type="ECO:0000313" key="3">
    <source>
        <dbReference type="Proteomes" id="UP001359886"/>
    </source>
</evidence>
<sequence>MNATSYKDTWDSRALSAEAAMAAVDGSTDESIVQHTGRWTADQVQAALDIGPEDRVLELGCGVGRIGRELTGRCASWTGVDISENMLRHARERLADRPNAHFHQLNRSKLEMLEDASIDKAYSIAVFCHMDKEDLYLYLQDLHRVVRPGGLIFVETWNLVHPIGWRRWEYEPLVWDGADQKQRKDIARNQFCTPEEFELYVRKAGFQPLANYAESQSVQIVAGRDLDEERMASEHARLERDAARIAYSPLYAEFFGLFVDVIFGKITARQMLEQVDAAAPAEEVDLFRPYLLALWRKNAELWGEPPA</sequence>
<accession>A0AAW9RH89</accession>
<dbReference type="GO" id="GO:0008168">
    <property type="term" value="F:methyltransferase activity"/>
    <property type="evidence" value="ECO:0007669"/>
    <property type="project" value="UniProtKB-KW"/>
</dbReference>
<keyword evidence="2" id="KW-0489">Methyltransferase</keyword>
<dbReference type="PANTHER" id="PTHR42912">
    <property type="entry name" value="METHYLTRANSFERASE"/>
    <property type="match status" value="1"/>
</dbReference>
<proteinExistence type="predicted"/>
<dbReference type="InterPro" id="IPR041698">
    <property type="entry name" value="Methyltransf_25"/>
</dbReference>
<dbReference type="SUPFAM" id="SSF53335">
    <property type="entry name" value="S-adenosyl-L-methionine-dependent methyltransferases"/>
    <property type="match status" value="1"/>
</dbReference>
<comment type="caution">
    <text evidence="2">The sequence shown here is derived from an EMBL/GenBank/DDBJ whole genome shotgun (WGS) entry which is preliminary data.</text>
</comment>
<dbReference type="CDD" id="cd02440">
    <property type="entry name" value="AdoMet_MTases"/>
    <property type="match status" value="1"/>
</dbReference>
<dbReference type="Pfam" id="PF13649">
    <property type="entry name" value="Methyltransf_25"/>
    <property type="match status" value="1"/>
</dbReference>
<dbReference type="GO" id="GO:0032259">
    <property type="term" value="P:methylation"/>
    <property type="evidence" value="ECO:0007669"/>
    <property type="project" value="UniProtKB-KW"/>
</dbReference>
<name>A0AAW9RH89_9GAMM</name>
<feature type="domain" description="Methyltransferase" evidence="1">
    <location>
        <begin position="56"/>
        <end position="150"/>
    </location>
</feature>
<protein>
    <submittedName>
        <fullName evidence="2">Methyltransferase domain-containing protein</fullName>
    </submittedName>
</protein>
<dbReference type="Gene3D" id="3.40.50.150">
    <property type="entry name" value="Vaccinia Virus protein VP39"/>
    <property type="match status" value="1"/>
</dbReference>
<organism evidence="2 3">
    <name type="scientific">Elongatibacter sediminis</name>
    <dbReference type="NCBI Taxonomy" id="3119006"/>
    <lineage>
        <taxon>Bacteria</taxon>
        <taxon>Pseudomonadati</taxon>
        <taxon>Pseudomonadota</taxon>
        <taxon>Gammaproteobacteria</taxon>
        <taxon>Chromatiales</taxon>
        <taxon>Wenzhouxiangellaceae</taxon>
        <taxon>Elongatibacter</taxon>
    </lineage>
</organism>
<keyword evidence="3" id="KW-1185">Reference proteome</keyword>